<accession>A0A139ALG7</accession>
<gene>
    <name evidence="2" type="ORF">M427DRAFT_54630</name>
</gene>
<feature type="compositionally biased region" description="Basic residues" evidence="1">
    <location>
        <begin position="123"/>
        <end position="132"/>
    </location>
</feature>
<evidence type="ECO:0000313" key="3">
    <source>
        <dbReference type="Proteomes" id="UP000070544"/>
    </source>
</evidence>
<feature type="region of interest" description="Disordered" evidence="1">
    <location>
        <begin position="53"/>
        <end position="132"/>
    </location>
</feature>
<reference evidence="2 3" key="1">
    <citation type="journal article" date="2015" name="Genome Biol. Evol.">
        <title>Phylogenomic analyses indicate that early fungi evolved digesting cell walls of algal ancestors of land plants.</title>
        <authorList>
            <person name="Chang Y."/>
            <person name="Wang S."/>
            <person name="Sekimoto S."/>
            <person name="Aerts A.L."/>
            <person name="Choi C."/>
            <person name="Clum A."/>
            <person name="LaButti K.M."/>
            <person name="Lindquist E.A."/>
            <person name="Yee Ngan C."/>
            <person name="Ohm R.A."/>
            <person name="Salamov A.A."/>
            <person name="Grigoriev I.V."/>
            <person name="Spatafora J.W."/>
            <person name="Berbee M.L."/>
        </authorList>
    </citation>
    <scope>NUCLEOTIDE SEQUENCE [LARGE SCALE GENOMIC DNA]</scope>
    <source>
        <strain evidence="2 3">JEL478</strain>
    </source>
</reference>
<name>A0A139ALG7_GONPJ</name>
<dbReference type="EMBL" id="KQ965747">
    <property type="protein sequence ID" value="KXS17343.1"/>
    <property type="molecule type" value="Genomic_DNA"/>
</dbReference>
<sequence>MEPIRPRIVSYYDSALKLSRGYRATGLLFAGFEKGTAWRDCVKQGLRTRRWEDLAPHEENSFYKRMKMRRQASNKAPSDQEDVPGAPEEVSEDSQIPVEDSERPTQNEGSSIGATAPGDGGRAKRKTTRKRK</sequence>
<dbReference type="AlphaFoldDB" id="A0A139ALG7"/>
<evidence type="ECO:0000313" key="2">
    <source>
        <dbReference type="EMBL" id="KXS17343.1"/>
    </source>
</evidence>
<protein>
    <submittedName>
        <fullName evidence="2">Uncharacterized protein</fullName>
    </submittedName>
</protein>
<evidence type="ECO:0000256" key="1">
    <source>
        <dbReference type="SAM" id="MobiDB-lite"/>
    </source>
</evidence>
<dbReference type="Proteomes" id="UP000070544">
    <property type="component" value="Unassembled WGS sequence"/>
</dbReference>
<proteinExistence type="predicted"/>
<feature type="compositionally biased region" description="Basic and acidic residues" evidence="1">
    <location>
        <begin position="53"/>
        <end position="62"/>
    </location>
</feature>
<keyword evidence="3" id="KW-1185">Reference proteome</keyword>
<organism evidence="2 3">
    <name type="scientific">Gonapodya prolifera (strain JEL478)</name>
    <name type="common">Monoblepharis prolifera</name>
    <dbReference type="NCBI Taxonomy" id="1344416"/>
    <lineage>
        <taxon>Eukaryota</taxon>
        <taxon>Fungi</taxon>
        <taxon>Fungi incertae sedis</taxon>
        <taxon>Chytridiomycota</taxon>
        <taxon>Chytridiomycota incertae sedis</taxon>
        <taxon>Monoblepharidomycetes</taxon>
        <taxon>Monoblepharidales</taxon>
        <taxon>Gonapodyaceae</taxon>
        <taxon>Gonapodya</taxon>
    </lineage>
</organism>